<evidence type="ECO:0000313" key="1">
    <source>
        <dbReference type="EMBL" id="TXD73541.1"/>
    </source>
</evidence>
<proteinExistence type="predicted"/>
<name>A0A5C6Z2D1_9FLAO</name>
<comment type="caution">
    <text evidence="1">The sequence shown here is derived from an EMBL/GenBank/DDBJ whole genome shotgun (WGS) entry which is preliminary data.</text>
</comment>
<dbReference type="RefSeq" id="WP_111845885.1">
    <property type="nucleotide sequence ID" value="NZ_UEGI01000029.1"/>
</dbReference>
<evidence type="ECO:0000313" key="2">
    <source>
        <dbReference type="Proteomes" id="UP000321497"/>
    </source>
</evidence>
<keyword evidence="2" id="KW-1185">Reference proteome</keyword>
<dbReference type="AlphaFoldDB" id="A0A5C6Z2D1"/>
<protein>
    <submittedName>
        <fullName evidence="1">Uncharacterized protein</fullName>
    </submittedName>
</protein>
<gene>
    <name evidence="1" type="ORF">ESU54_07195</name>
</gene>
<dbReference type="EMBL" id="VORT01000004">
    <property type="protein sequence ID" value="TXD73541.1"/>
    <property type="molecule type" value="Genomic_DNA"/>
</dbReference>
<organism evidence="1 2">
    <name type="scientific">Aequorivita antarctica</name>
    <dbReference type="NCBI Taxonomy" id="153266"/>
    <lineage>
        <taxon>Bacteria</taxon>
        <taxon>Pseudomonadati</taxon>
        <taxon>Bacteroidota</taxon>
        <taxon>Flavobacteriia</taxon>
        <taxon>Flavobacteriales</taxon>
        <taxon>Flavobacteriaceae</taxon>
        <taxon>Aequorivita</taxon>
    </lineage>
</organism>
<dbReference type="Proteomes" id="UP000321497">
    <property type="component" value="Unassembled WGS sequence"/>
</dbReference>
<dbReference type="InterPro" id="IPR019238">
    <property type="entry name" value="AbiEi_2"/>
</dbReference>
<sequence>MYRNNDFIYEATSKLEQLIDIPIQVDSNRNNYDALLTINDLQFIVETKSTVRTSNQGFVLAQLEEIKNDSNRPIVLIAEYISKKATQELKERGINYIDVAGNAYIKYKDLAIFVEGQKTTKKDKTNQSRAFQETGLKILFHLLNNPEHLQDSYRVIAEQANVSIGSVSNVMAELEELHYLLKINNERILKNTSDLLERWVVDFNAVLRPRILRKRMRFIDPEQLKNWRNIDIHSQNGFILWGGEPGAAILTESLRPEEFTVFTNLELSEVASKLHLIPSEDGNIEILQKFWRNDTNGSQTAPPLLIYADLMNSGYGRNIETAKKILENELQHI</sequence>
<dbReference type="OrthoDB" id="593981at2"/>
<accession>A0A5C6Z2D1</accession>
<dbReference type="Pfam" id="PF09952">
    <property type="entry name" value="AbiEi_2"/>
    <property type="match status" value="1"/>
</dbReference>
<reference evidence="1 2" key="1">
    <citation type="submission" date="2019-08" db="EMBL/GenBank/DDBJ databases">
        <title>Genome of Aequorivita antarctica SW49 (type strain).</title>
        <authorList>
            <person name="Bowman J.P."/>
        </authorList>
    </citation>
    <scope>NUCLEOTIDE SEQUENCE [LARGE SCALE GENOMIC DNA]</scope>
    <source>
        <strain evidence="1 2">SW49</strain>
    </source>
</reference>